<dbReference type="EMBL" id="LN853191">
    <property type="protein sequence ID" value="CRY95237.1"/>
    <property type="molecule type" value="Genomic_DNA"/>
</dbReference>
<feature type="region of interest" description="Disordered" evidence="1">
    <location>
        <begin position="15"/>
        <end position="34"/>
    </location>
</feature>
<dbReference type="AlphaFoldDB" id="A0A0H5QH19"/>
<reference evidence="2" key="2">
    <citation type="submission" date="2015-07" db="EMBL/GenBank/DDBJ databases">
        <title>Plasmids, circular viruses and viroids from rat gut.</title>
        <authorList>
            <person name="Jorgensen T.J."/>
            <person name="Hansen M.A."/>
            <person name="Xu Z."/>
            <person name="Tabak M.A."/>
            <person name="Sorensen S.J."/>
            <person name="Hansen L.H."/>
        </authorList>
    </citation>
    <scope>NUCLEOTIDE SEQUENCE</scope>
    <source>
        <plasmid evidence="2">pRGRH0559</plasmid>
    </source>
</reference>
<name>A0A0H5QH19_9ZZZZ</name>
<protein>
    <submittedName>
        <fullName evidence="2">Uncharacterized protein</fullName>
    </submittedName>
</protein>
<sequence>MAKDLNDNKTQDLLAVAKTTNAERQKAYREKQKSLENKRLNMTLDKDVADKLADMVDCFDDTQKAIMQRLIIKEYNRMYGVKNSKLKQYTENKGVKKA</sequence>
<organism evidence="2">
    <name type="scientific">uncultured prokaryote</name>
    <dbReference type="NCBI Taxonomy" id="198431"/>
    <lineage>
        <taxon>unclassified sequences</taxon>
        <taxon>environmental samples</taxon>
    </lineage>
</organism>
<evidence type="ECO:0000256" key="1">
    <source>
        <dbReference type="SAM" id="MobiDB-lite"/>
    </source>
</evidence>
<proteinExistence type="predicted"/>
<evidence type="ECO:0000313" key="2">
    <source>
        <dbReference type="EMBL" id="CRY95237.1"/>
    </source>
</evidence>
<accession>A0A0H5QH19</accession>
<keyword evidence="2" id="KW-0614">Plasmid</keyword>
<reference evidence="2" key="1">
    <citation type="submission" date="2015-06" db="EMBL/GenBank/DDBJ databases">
        <authorList>
            <person name="Joergensen T."/>
        </authorList>
    </citation>
    <scope>NUCLEOTIDE SEQUENCE</scope>
    <source>
        <plasmid evidence="2">pRGRH0559</plasmid>
    </source>
</reference>
<geneLocation type="plasmid" evidence="2">
    <name>pRGRH0559</name>
</geneLocation>
<feature type="compositionally biased region" description="Basic and acidic residues" evidence="1">
    <location>
        <begin position="21"/>
        <end position="34"/>
    </location>
</feature>